<dbReference type="OrthoDB" id="9801429at2"/>
<dbReference type="HOGENOM" id="CLU_089333_0_1_10"/>
<sequence>MLQQSTVAADKAKALILARGGLIRTREAISLGIHPRTLYSLRDSGELEELSRGIYQLRGCKQLEYPDLVTVALRVPNGVLCLVSALSFHEMTTQVPHSVSLALEKGAEQPRIEYPPVTVFRFSSSCFKIGIETHQLDGVSVKIYSPEKTLVDCFKFRNRIGMDIVLEALKLYRQRMQKNLHALMQYAEVCRVASVMKPYLEATL</sequence>
<keyword evidence="3" id="KW-1185">Reference proteome</keyword>
<dbReference type="STRING" id="290317.Cpha266_0653"/>
<gene>
    <name evidence="2" type="ordered locus">Cpha266_0653</name>
</gene>
<reference evidence="2 3" key="1">
    <citation type="submission" date="2006-12" db="EMBL/GenBank/DDBJ databases">
        <title>Complete sequence of Chlorobium phaeobacteroides DSM 266.</title>
        <authorList>
            <consortium name="US DOE Joint Genome Institute"/>
            <person name="Copeland A."/>
            <person name="Lucas S."/>
            <person name="Lapidus A."/>
            <person name="Barry K."/>
            <person name="Detter J.C."/>
            <person name="Glavina del Rio T."/>
            <person name="Hammon N."/>
            <person name="Israni S."/>
            <person name="Pitluck S."/>
            <person name="Goltsman E."/>
            <person name="Schmutz J."/>
            <person name="Larimer F."/>
            <person name="Land M."/>
            <person name="Hauser L."/>
            <person name="Mikhailova N."/>
            <person name="Li T."/>
            <person name="Overmann J."/>
            <person name="Bryant D.A."/>
            <person name="Richardson P."/>
        </authorList>
    </citation>
    <scope>NUCLEOTIDE SEQUENCE [LARGE SCALE GENOMIC DNA]</scope>
    <source>
        <strain evidence="2 3">DSM 266</strain>
    </source>
</reference>
<dbReference type="KEGG" id="cph:Cpha266_0653"/>
<feature type="domain" description="AbiEi antitoxin N-terminal" evidence="1">
    <location>
        <begin position="13"/>
        <end position="57"/>
    </location>
</feature>
<dbReference type="AlphaFoldDB" id="A1BE81"/>
<accession>A1BE81</accession>
<dbReference type="Pfam" id="PF13338">
    <property type="entry name" value="AbiEi_4"/>
    <property type="match status" value="1"/>
</dbReference>
<proteinExistence type="predicted"/>
<evidence type="ECO:0000259" key="1">
    <source>
        <dbReference type="Pfam" id="PF13338"/>
    </source>
</evidence>
<organism evidence="2 3">
    <name type="scientific">Chlorobium phaeobacteroides (strain DSM 266 / SMG 266 / 2430)</name>
    <dbReference type="NCBI Taxonomy" id="290317"/>
    <lineage>
        <taxon>Bacteria</taxon>
        <taxon>Pseudomonadati</taxon>
        <taxon>Chlorobiota</taxon>
        <taxon>Chlorobiia</taxon>
        <taxon>Chlorobiales</taxon>
        <taxon>Chlorobiaceae</taxon>
        <taxon>Chlorobium/Pelodictyon group</taxon>
        <taxon>Chlorobium</taxon>
    </lineage>
</organism>
<evidence type="ECO:0000313" key="3">
    <source>
        <dbReference type="Proteomes" id="UP000008701"/>
    </source>
</evidence>
<dbReference type="InterPro" id="IPR025159">
    <property type="entry name" value="AbiEi_N"/>
</dbReference>
<dbReference type="EMBL" id="CP000492">
    <property type="protein sequence ID" value="ABL64708.1"/>
    <property type="molecule type" value="Genomic_DNA"/>
</dbReference>
<dbReference type="Proteomes" id="UP000008701">
    <property type="component" value="Chromosome"/>
</dbReference>
<dbReference type="eggNOG" id="COG5340">
    <property type="taxonomic scope" value="Bacteria"/>
</dbReference>
<evidence type="ECO:0000313" key="2">
    <source>
        <dbReference type="EMBL" id="ABL64708.1"/>
    </source>
</evidence>
<name>A1BE81_CHLPD</name>
<protein>
    <recommendedName>
        <fullName evidence="1">AbiEi antitoxin N-terminal domain-containing protein</fullName>
    </recommendedName>
</protein>
<dbReference type="RefSeq" id="WP_011744538.1">
    <property type="nucleotide sequence ID" value="NC_008639.1"/>
</dbReference>